<dbReference type="SUPFAM" id="SSF82544">
    <property type="entry name" value="GckA/TtuD-like"/>
    <property type="match status" value="1"/>
</dbReference>
<organism evidence="3 4">
    <name type="scientific">Harenicola maris</name>
    <dbReference type="NCBI Taxonomy" id="2841044"/>
    <lineage>
        <taxon>Bacteria</taxon>
        <taxon>Pseudomonadati</taxon>
        <taxon>Pseudomonadota</taxon>
        <taxon>Alphaproteobacteria</taxon>
        <taxon>Rhodobacterales</taxon>
        <taxon>Paracoccaceae</taxon>
        <taxon>Harenicola</taxon>
    </lineage>
</organism>
<keyword evidence="4" id="KW-1185">Reference proteome</keyword>
<name>A0AAP2CMT5_9RHOB</name>
<evidence type="ECO:0000313" key="4">
    <source>
        <dbReference type="Proteomes" id="UP001315686"/>
    </source>
</evidence>
<gene>
    <name evidence="3" type="ORF">IV417_07825</name>
</gene>
<dbReference type="InterPro" id="IPR007835">
    <property type="entry name" value="MOFRL"/>
</dbReference>
<dbReference type="GO" id="GO:0008887">
    <property type="term" value="F:glycerate kinase activity"/>
    <property type="evidence" value="ECO:0007669"/>
    <property type="project" value="InterPro"/>
</dbReference>
<dbReference type="PANTHER" id="PTHR12227:SF0">
    <property type="entry name" value="GLYCERATE KINASE"/>
    <property type="match status" value="1"/>
</dbReference>
<evidence type="ECO:0000259" key="1">
    <source>
        <dbReference type="Pfam" id="PF05161"/>
    </source>
</evidence>
<protein>
    <submittedName>
        <fullName evidence="3">DUF4147 domain-containing protein</fullName>
    </submittedName>
</protein>
<feature type="domain" description="MOFRL" evidence="1">
    <location>
        <begin position="299"/>
        <end position="406"/>
    </location>
</feature>
<accession>A0AAP2CMT5</accession>
<dbReference type="AlphaFoldDB" id="A0AAP2CMT5"/>
<evidence type="ECO:0000313" key="3">
    <source>
        <dbReference type="EMBL" id="MBT0957289.1"/>
    </source>
</evidence>
<reference evidence="3 4" key="1">
    <citation type="journal article" date="2021" name="Arch. Microbiol.">
        <title>Harenicola maris gen. nov., sp. nov. isolated from the Sea of Japan shallow sediments.</title>
        <authorList>
            <person name="Romanenko L.A."/>
            <person name="Kurilenko V.V."/>
            <person name="Chernysheva N.Y."/>
            <person name="Tekutyeva L.A."/>
            <person name="Velansky P.V."/>
            <person name="Svetashev V.I."/>
            <person name="Isaeva M.P."/>
        </authorList>
    </citation>
    <scope>NUCLEOTIDE SEQUENCE [LARGE SCALE GENOMIC DNA]</scope>
    <source>
        <strain evidence="3 4">KMM 3653</strain>
    </source>
</reference>
<dbReference type="PANTHER" id="PTHR12227">
    <property type="entry name" value="GLYCERATE KINASE"/>
    <property type="match status" value="1"/>
</dbReference>
<dbReference type="Pfam" id="PF13660">
    <property type="entry name" value="DUF4147"/>
    <property type="match status" value="1"/>
</dbReference>
<dbReference type="EMBL" id="JADQAZ010000001">
    <property type="protein sequence ID" value="MBT0957289.1"/>
    <property type="molecule type" value="Genomic_DNA"/>
</dbReference>
<proteinExistence type="predicted"/>
<dbReference type="Gene3D" id="3.40.1480.10">
    <property type="entry name" value="MOFRL domain"/>
    <property type="match status" value="1"/>
</dbReference>
<sequence length="413" mass="41440">MSQNQAIRDRARAIFDAGVAAANPETGVEAYFQSHPLPQARRRVVLAVGKAAVPMARAALAALPAPDLCLVITNPENAVDLPGAEVFAAAHPVPDAIGHGAAERVWQEAGALEAGDHLIVLVSGGGSALMPLPAEGMSLEDKMTVNAALLASGADITEMNLVRQQLSRLKGGGLSRRAAPALVTSLILSDVVGDDLRVIASGPTATPIGTSAQALAALEARGIAEHCPEAALEVLRRGGSGAEAGPAAQNHLTGSNAVSVAAMASVAGEEAVVADVPLEGDVEDAARHVLAVGAAGPGVYLFGGETTVTLRGTGRGGRNQHMALRLAQLAQEAGWSGDWCFLSGGTDGRDGPTDAAGGLVDGGTMARAQAAGADVAALLENNDSYAGLAATGDLLMTGGTGTNVADLQVLIRV</sequence>
<dbReference type="GO" id="GO:0005737">
    <property type="term" value="C:cytoplasm"/>
    <property type="evidence" value="ECO:0007669"/>
    <property type="project" value="TreeGrafter"/>
</dbReference>
<dbReference type="InterPro" id="IPR039760">
    <property type="entry name" value="MOFRL_protein"/>
</dbReference>
<dbReference type="Proteomes" id="UP001315686">
    <property type="component" value="Unassembled WGS sequence"/>
</dbReference>
<dbReference type="RefSeq" id="WP_327793464.1">
    <property type="nucleotide sequence ID" value="NZ_JADQAZ010000001.1"/>
</dbReference>
<dbReference type="Pfam" id="PF05161">
    <property type="entry name" value="MOFRL"/>
    <property type="match status" value="1"/>
</dbReference>
<dbReference type="InterPro" id="IPR025286">
    <property type="entry name" value="MOFRL_assoc_dom"/>
</dbReference>
<dbReference type="Gene3D" id="3.40.50.10180">
    <property type="entry name" value="Glycerate kinase, MOFRL-like N-terminal domain"/>
    <property type="match status" value="1"/>
</dbReference>
<dbReference type="InterPro" id="IPR037035">
    <property type="entry name" value="GK-like_C_sf"/>
</dbReference>
<feature type="domain" description="MOFRL-associated" evidence="2">
    <location>
        <begin position="11"/>
        <end position="235"/>
    </location>
</feature>
<dbReference type="InterPro" id="IPR038614">
    <property type="entry name" value="GK_N_sf"/>
</dbReference>
<comment type="caution">
    <text evidence="3">The sequence shown here is derived from an EMBL/GenBank/DDBJ whole genome shotgun (WGS) entry which is preliminary data.</text>
</comment>
<evidence type="ECO:0000259" key="2">
    <source>
        <dbReference type="Pfam" id="PF13660"/>
    </source>
</evidence>